<name>A0A811SIC1_9POAL</name>
<keyword evidence="6" id="KW-1185">Reference proteome</keyword>
<feature type="chain" id="PRO_5032469493" description="Pectate lyase N-terminal domain-containing protein" evidence="3">
    <location>
        <begin position="28"/>
        <end position="98"/>
    </location>
</feature>
<sequence>MAGSVVVMWSPLSILFYILATVAVAAAAETPTDAAIDKAYAQLVNVTEVAHAYNRTVYVSDPVAVMERFNDGVRRATSMSTRSQSLEYKARGPAWRPT</sequence>
<evidence type="ECO:0000313" key="5">
    <source>
        <dbReference type="EMBL" id="CAD6340299.1"/>
    </source>
</evidence>
<comment type="caution">
    <text evidence="5">The sequence shown here is derived from an EMBL/GenBank/DDBJ whole genome shotgun (WGS) entry which is preliminary data.</text>
</comment>
<dbReference type="AlphaFoldDB" id="A0A811SIC1"/>
<dbReference type="Proteomes" id="UP000604825">
    <property type="component" value="Unassembled WGS sequence"/>
</dbReference>
<proteinExistence type="inferred from homology"/>
<evidence type="ECO:0000256" key="2">
    <source>
        <dbReference type="SAM" id="MobiDB-lite"/>
    </source>
</evidence>
<gene>
    <name evidence="5" type="ORF">NCGR_LOCUS64397</name>
</gene>
<dbReference type="EMBL" id="CAJGYO010000019">
    <property type="protein sequence ID" value="CAD6340299.1"/>
    <property type="molecule type" value="Genomic_DNA"/>
</dbReference>
<evidence type="ECO:0000256" key="3">
    <source>
        <dbReference type="SAM" id="SignalP"/>
    </source>
</evidence>
<protein>
    <recommendedName>
        <fullName evidence="4">Pectate lyase N-terminal domain-containing protein</fullName>
    </recommendedName>
</protein>
<evidence type="ECO:0000313" key="6">
    <source>
        <dbReference type="Proteomes" id="UP000604825"/>
    </source>
</evidence>
<evidence type="ECO:0000256" key="1">
    <source>
        <dbReference type="ARBA" id="ARBA00010980"/>
    </source>
</evidence>
<reference evidence="5" key="1">
    <citation type="submission" date="2020-10" db="EMBL/GenBank/DDBJ databases">
        <authorList>
            <person name="Han B."/>
            <person name="Lu T."/>
            <person name="Zhao Q."/>
            <person name="Huang X."/>
            <person name="Zhao Y."/>
        </authorList>
    </citation>
    <scope>NUCLEOTIDE SEQUENCE</scope>
</reference>
<dbReference type="InterPro" id="IPR007524">
    <property type="entry name" value="Pec_lyase_N"/>
</dbReference>
<keyword evidence="3" id="KW-0732">Signal</keyword>
<comment type="similarity">
    <text evidence="1">Belongs to the polysaccharide lyase 1 family.</text>
</comment>
<accession>A0A811SIC1</accession>
<organism evidence="5 6">
    <name type="scientific">Miscanthus lutarioriparius</name>
    <dbReference type="NCBI Taxonomy" id="422564"/>
    <lineage>
        <taxon>Eukaryota</taxon>
        <taxon>Viridiplantae</taxon>
        <taxon>Streptophyta</taxon>
        <taxon>Embryophyta</taxon>
        <taxon>Tracheophyta</taxon>
        <taxon>Spermatophyta</taxon>
        <taxon>Magnoliopsida</taxon>
        <taxon>Liliopsida</taxon>
        <taxon>Poales</taxon>
        <taxon>Poaceae</taxon>
        <taxon>PACMAD clade</taxon>
        <taxon>Panicoideae</taxon>
        <taxon>Andropogonodae</taxon>
        <taxon>Andropogoneae</taxon>
        <taxon>Saccharinae</taxon>
        <taxon>Miscanthus</taxon>
    </lineage>
</organism>
<feature type="region of interest" description="Disordered" evidence="2">
    <location>
        <begin position="76"/>
        <end position="98"/>
    </location>
</feature>
<feature type="signal peptide" evidence="3">
    <location>
        <begin position="1"/>
        <end position="27"/>
    </location>
</feature>
<evidence type="ECO:0000259" key="4">
    <source>
        <dbReference type="Pfam" id="PF04431"/>
    </source>
</evidence>
<feature type="domain" description="Pectate lyase N-terminal" evidence="4">
    <location>
        <begin position="48"/>
        <end position="82"/>
    </location>
</feature>
<dbReference type="GO" id="GO:0030570">
    <property type="term" value="F:pectate lyase activity"/>
    <property type="evidence" value="ECO:0007669"/>
    <property type="project" value="InterPro"/>
</dbReference>
<dbReference type="Pfam" id="PF04431">
    <property type="entry name" value="Pec_lyase_N"/>
    <property type="match status" value="1"/>
</dbReference>
<feature type="compositionally biased region" description="Polar residues" evidence="2">
    <location>
        <begin position="77"/>
        <end position="86"/>
    </location>
</feature>